<feature type="transmembrane region" description="Helical" evidence="1">
    <location>
        <begin position="181"/>
        <end position="205"/>
    </location>
</feature>
<sequence length="343" mass="37041">MTVPVPGDARRGDAVRQSLASFRREREADWQAFEALLARVEKRAPRTLSEEELLSLPLLYRSALSSLSVARATSLDSALIAYLESLSLRGYFYLYGARRGLSQRVGDFFLHDWPGAMRDLWRETLVSVALMFIGVGAGAWLVASDKGWFDAIIPSGLAAGRGPDASAEMLRSMLYDGDNGFLSGFAAYLFTHNVQVAILAFALGFAFAVPTVLLMLFNGCMLGAMFQVYWAKGLGMELGGWLAIHGTTELFAIALAGAAGIRIGTRIAFPGELTRMTAAAHAGRIAATAIVGVSVMLLFAGLLEGIGRQTITSDVTRYAVGGGMLALWIGYFYLFQVVRNGDR</sequence>
<keyword evidence="1" id="KW-0812">Transmembrane</keyword>
<feature type="transmembrane region" description="Helical" evidence="1">
    <location>
        <begin position="212"/>
        <end position="230"/>
    </location>
</feature>
<feature type="transmembrane region" description="Helical" evidence="1">
    <location>
        <begin position="315"/>
        <end position="335"/>
    </location>
</feature>
<keyword evidence="1" id="KW-1133">Transmembrane helix</keyword>
<dbReference type="AlphaFoldDB" id="A0A1G8MY11"/>
<name>A0A1G8MY11_9HYPH</name>
<evidence type="ECO:0000313" key="2">
    <source>
        <dbReference type="EMBL" id="SDI72929.1"/>
    </source>
</evidence>
<dbReference type="EMBL" id="FNEE01000002">
    <property type="protein sequence ID" value="SDI72929.1"/>
    <property type="molecule type" value="Genomic_DNA"/>
</dbReference>
<gene>
    <name evidence="2" type="ORF">SAMN05428953_102721</name>
</gene>
<evidence type="ECO:0000256" key="1">
    <source>
        <dbReference type="SAM" id="Phobius"/>
    </source>
</evidence>
<dbReference type="RefSeq" id="WP_236473737.1">
    <property type="nucleotide sequence ID" value="NZ_FNEE01000002.1"/>
</dbReference>
<feature type="transmembrane region" description="Helical" evidence="1">
    <location>
        <begin position="250"/>
        <end position="269"/>
    </location>
</feature>
<reference evidence="3" key="1">
    <citation type="submission" date="2016-10" db="EMBL/GenBank/DDBJ databases">
        <authorList>
            <person name="Varghese N."/>
            <person name="Submissions S."/>
        </authorList>
    </citation>
    <scope>NUCLEOTIDE SEQUENCE [LARGE SCALE GENOMIC DNA]</scope>
    <source>
        <strain evidence="3">CGMCC 1.11022</strain>
    </source>
</reference>
<keyword evidence="1" id="KW-0472">Membrane</keyword>
<accession>A0A1G8MY11</accession>
<keyword evidence="3" id="KW-1185">Reference proteome</keyword>
<dbReference type="InterPro" id="IPR002798">
    <property type="entry name" value="SpoIIM-like"/>
</dbReference>
<protein>
    <submittedName>
        <fullName evidence="2">Uncharacterized membrane protein SpoIIM, required for sporulation</fullName>
    </submittedName>
</protein>
<dbReference type="Pfam" id="PF01944">
    <property type="entry name" value="SpoIIM"/>
    <property type="match status" value="1"/>
</dbReference>
<dbReference type="Proteomes" id="UP000198894">
    <property type="component" value="Unassembled WGS sequence"/>
</dbReference>
<evidence type="ECO:0000313" key="3">
    <source>
        <dbReference type="Proteomes" id="UP000198894"/>
    </source>
</evidence>
<dbReference type="PANTHER" id="PTHR35337:SF1">
    <property type="entry name" value="SLR1478 PROTEIN"/>
    <property type="match status" value="1"/>
</dbReference>
<organism evidence="2 3">
    <name type="scientific">Mesorhizobium muleiense</name>
    <dbReference type="NCBI Taxonomy" id="1004279"/>
    <lineage>
        <taxon>Bacteria</taxon>
        <taxon>Pseudomonadati</taxon>
        <taxon>Pseudomonadota</taxon>
        <taxon>Alphaproteobacteria</taxon>
        <taxon>Hyphomicrobiales</taxon>
        <taxon>Phyllobacteriaceae</taxon>
        <taxon>Mesorhizobium</taxon>
    </lineage>
</organism>
<feature type="transmembrane region" description="Helical" evidence="1">
    <location>
        <begin position="125"/>
        <end position="143"/>
    </location>
</feature>
<dbReference type="PANTHER" id="PTHR35337">
    <property type="entry name" value="SLR1478 PROTEIN"/>
    <property type="match status" value="1"/>
</dbReference>
<feature type="transmembrane region" description="Helical" evidence="1">
    <location>
        <begin position="281"/>
        <end position="303"/>
    </location>
</feature>
<proteinExistence type="predicted"/>